<dbReference type="Gene3D" id="2.40.50.230">
    <property type="entry name" value="Gp5 N-terminal domain"/>
    <property type="match status" value="1"/>
</dbReference>
<reference evidence="2 3" key="1">
    <citation type="submission" date="2019-08" db="EMBL/GenBank/DDBJ databases">
        <title>Five species of Acinetobacter isolated from floral nectar and animal pollinators.</title>
        <authorList>
            <person name="Hendry T.A."/>
        </authorList>
    </citation>
    <scope>NUCLEOTIDE SEQUENCE [LARGE SCALE GENOMIC DNA]</scope>
    <source>
        <strain evidence="2 3">MD18.27</strain>
    </source>
</reference>
<name>A0ABU6DUS9_9GAMM</name>
<feature type="domain" description="Gp5/Type VI secretion system Vgr protein OB-fold" evidence="1">
    <location>
        <begin position="41"/>
        <end position="82"/>
    </location>
</feature>
<gene>
    <name evidence="2" type="ORF">I2F25_11130</name>
</gene>
<dbReference type="Pfam" id="PF04717">
    <property type="entry name" value="Phage_base_V"/>
    <property type="match status" value="1"/>
</dbReference>
<evidence type="ECO:0000313" key="3">
    <source>
        <dbReference type="Proteomes" id="UP001339883"/>
    </source>
</evidence>
<dbReference type="RefSeq" id="WP_325775979.1">
    <property type="nucleotide sequence ID" value="NZ_VTDN01000010.1"/>
</dbReference>
<dbReference type="InterPro" id="IPR037026">
    <property type="entry name" value="Vgr_OB-fold_dom_sf"/>
</dbReference>
<dbReference type="InterPro" id="IPR013046">
    <property type="entry name" value="GpV/Gp45"/>
</dbReference>
<dbReference type="NCBIfam" id="TIGR01644">
    <property type="entry name" value="phage_P2_V"/>
    <property type="match status" value="1"/>
</dbReference>
<keyword evidence="3" id="KW-1185">Reference proteome</keyword>
<organism evidence="2 3">
    <name type="scientific">Acinetobacter pollinis</name>
    <dbReference type="NCBI Taxonomy" id="2605270"/>
    <lineage>
        <taxon>Bacteria</taxon>
        <taxon>Pseudomonadati</taxon>
        <taxon>Pseudomonadota</taxon>
        <taxon>Gammaproteobacteria</taxon>
        <taxon>Moraxellales</taxon>
        <taxon>Moraxellaceae</taxon>
        <taxon>Acinetobacter</taxon>
    </lineage>
</organism>
<sequence length="177" mass="19048">MNIDTLRRLENIVRLGQIDSIELSTPFHTVTVNLGGIVTGKLRLISLRAGKDQSHDLPNIGEECIVLSPSGELTQGVVIVGLNNSAFPTISQNPDIVIRLFEDGAVISYDKKNHHLEAILPEGSTTKIKSDVYIDGKLHTTQDITTDADVKAQDISLRNHKTKGVKGGSDTSGVPSA</sequence>
<dbReference type="Proteomes" id="UP001339883">
    <property type="component" value="Unassembled WGS sequence"/>
</dbReference>
<dbReference type="InterPro" id="IPR006531">
    <property type="entry name" value="Gp5/Vgr_OB"/>
</dbReference>
<evidence type="ECO:0000259" key="1">
    <source>
        <dbReference type="Pfam" id="PF04717"/>
    </source>
</evidence>
<proteinExistence type="predicted"/>
<protein>
    <submittedName>
        <fullName evidence="2">Phage baseplate assembly protein V</fullName>
    </submittedName>
</protein>
<dbReference type="Gene3D" id="6.20.150.10">
    <property type="match status" value="1"/>
</dbReference>
<evidence type="ECO:0000313" key="2">
    <source>
        <dbReference type="EMBL" id="MEB5477590.1"/>
    </source>
</evidence>
<accession>A0ABU6DUS9</accession>
<dbReference type="EMBL" id="VTDN01000010">
    <property type="protein sequence ID" value="MEB5477590.1"/>
    <property type="molecule type" value="Genomic_DNA"/>
</dbReference>
<comment type="caution">
    <text evidence="2">The sequence shown here is derived from an EMBL/GenBank/DDBJ whole genome shotgun (WGS) entry which is preliminary data.</text>
</comment>